<organism evidence="2 3">
    <name type="scientific">Clostridium beijerinckii</name>
    <name type="common">Clostridium MP</name>
    <dbReference type="NCBI Taxonomy" id="1520"/>
    <lineage>
        <taxon>Bacteria</taxon>
        <taxon>Bacillati</taxon>
        <taxon>Bacillota</taxon>
        <taxon>Clostridia</taxon>
        <taxon>Eubacteriales</taxon>
        <taxon>Clostridiaceae</taxon>
        <taxon>Clostridium</taxon>
    </lineage>
</organism>
<dbReference type="AlphaFoldDB" id="A0A7X9XNC7"/>
<dbReference type="CDD" id="cd00093">
    <property type="entry name" value="HTH_XRE"/>
    <property type="match status" value="1"/>
</dbReference>
<dbReference type="PROSITE" id="PS50943">
    <property type="entry name" value="HTH_CROC1"/>
    <property type="match status" value="1"/>
</dbReference>
<name>A0A7X9XNC7_CLOBE</name>
<dbReference type="InterPro" id="IPR001387">
    <property type="entry name" value="Cro/C1-type_HTH"/>
</dbReference>
<dbReference type="InterPro" id="IPR010982">
    <property type="entry name" value="Lambda_DNA-bd_dom_sf"/>
</dbReference>
<gene>
    <name evidence="2" type="ORF">HF849_06190</name>
</gene>
<evidence type="ECO:0000259" key="1">
    <source>
        <dbReference type="PROSITE" id="PS50943"/>
    </source>
</evidence>
<evidence type="ECO:0000313" key="3">
    <source>
        <dbReference type="Proteomes" id="UP000587880"/>
    </source>
</evidence>
<accession>A0A7X9XNC7</accession>
<dbReference type="EMBL" id="JABAGD010000008">
    <property type="protein sequence ID" value="NMF04352.1"/>
    <property type="molecule type" value="Genomic_DNA"/>
</dbReference>
<comment type="caution">
    <text evidence="2">The sequence shown here is derived from an EMBL/GenBank/DDBJ whole genome shotgun (WGS) entry which is preliminary data.</text>
</comment>
<sequence>MKITPIRLRRLNAGLESNETIKALGISKSTFYKLEQGWSNPGVQLIGKLAHTYKCTVDEIYKDLGITE</sequence>
<dbReference type="Proteomes" id="UP000587880">
    <property type="component" value="Unassembled WGS sequence"/>
</dbReference>
<dbReference type="Gene3D" id="1.10.260.40">
    <property type="entry name" value="lambda repressor-like DNA-binding domains"/>
    <property type="match status" value="1"/>
</dbReference>
<evidence type="ECO:0000313" key="2">
    <source>
        <dbReference type="EMBL" id="NMF04352.1"/>
    </source>
</evidence>
<reference evidence="2 3" key="1">
    <citation type="submission" date="2020-04" db="EMBL/GenBank/DDBJ databases">
        <authorList>
            <person name="Hitch T.C.A."/>
            <person name="Wylensek D."/>
            <person name="Clavel T."/>
        </authorList>
    </citation>
    <scope>NUCLEOTIDE SEQUENCE [LARGE SCALE GENOMIC DNA]</scope>
    <source>
        <strain evidence="2 3">WB01_NA02</strain>
    </source>
</reference>
<dbReference type="Pfam" id="PF13560">
    <property type="entry name" value="HTH_31"/>
    <property type="match status" value="1"/>
</dbReference>
<dbReference type="GO" id="GO:0003677">
    <property type="term" value="F:DNA binding"/>
    <property type="evidence" value="ECO:0007669"/>
    <property type="project" value="InterPro"/>
</dbReference>
<feature type="domain" description="HTH cro/C1-type" evidence="1">
    <location>
        <begin position="6"/>
        <end position="60"/>
    </location>
</feature>
<dbReference type="RefSeq" id="WP_168981418.1">
    <property type="nucleotide sequence ID" value="NZ_JABAGD010000008.1"/>
</dbReference>
<dbReference type="SUPFAM" id="SSF47413">
    <property type="entry name" value="lambda repressor-like DNA-binding domains"/>
    <property type="match status" value="1"/>
</dbReference>
<protein>
    <submittedName>
        <fullName evidence="2">Helix-turn-helix domain-containing protein</fullName>
    </submittedName>
</protein>
<proteinExistence type="predicted"/>